<reference evidence="1" key="2">
    <citation type="journal article" date="2021" name="PeerJ">
        <title>Extensive microbial diversity within the chicken gut microbiome revealed by metagenomics and culture.</title>
        <authorList>
            <person name="Gilroy R."/>
            <person name="Ravi A."/>
            <person name="Getino M."/>
            <person name="Pursley I."/>
            <person name="Horton D.L."/>
            <person name="Alikhan N.F."/>
            <person name="Baker D."/>
            <person name="Gharbi K."/>
            <person name="Hall N."/>
            <person name="Watson M."/>
            <person name="Adriaenssens E.M."/>
            <person name="Foster-Nyarko E."/>
            <person name="Jarju S."/>
            <person name="Secka A."/>
            <person name="Antonio M."/>
            <person name="Oren A."/>
            <person name="Chaudhuri R.R."/>
            <person name="La Ragione R."/>
            <person name="Hildebrand F."/>
            <person name="Pallen M.J."/>
        </authorList>
    </citation>
    <scope>NUCLEOTIDE SEQUENCE</scope>
    <source>
        <strain evidence="1">CHK176-6737</strain>
    </source>
</reference>
<evidence type="ECO:0000313" key="2">
    <source>
        <dbReference type="Proteomes" id="UP000824125"/>
    </source>
</evidence>
<dbReference type="EMBL" id="DVNM01000015">
    <property type="protein sequence ID" value="HIU68842.1"/>
    <property type="molecule type" value="Genomic_DNA"/>
</dbReference>
<dbReference type="Proteomes" id="UP000824125">
    <property type="component" value="Unassembled WGS sequence"/>
</dbReference>
<name>A0A9D1MTR3_9FIRM</name>
<reference evidence="1" key="1">
    <citation type="submission" date="2020-10" db="EMBL/GenBank/DDBJ databases">
        <authorList>
            <person name="Gilroy R."/>
        </authorList>
    </citation>
    <scope>NUCLEOTIDE SEQUENCE</scope>
    <source>
        <strain evidence="1">CHK176-6737</strain>
    </source>
</reference>
<accession>A0A9D1MTR3</accession>
<dbReference type="InterPro" id="IPR039498">
    <property type="entry name" value="NTP_transf_5"/>
</dbReference>
<organism evidence="1 2">
    <name type="scientific">Candidatus Scybalenecus merdavium</name>
    <dbReference type="NCBI Taxonomy" id="2840939"/>
    <lineage>
        <taxon>Bacteria</taxon>
        <taxon>Bacillati</taxon>
        <taxon>Bacillota</taxon>
        <taxon>Clostridia</taxon>
        <taxon>Eubacteriales</taxon>
        <taxon>Oscillospiraceae</taxon>
        <taxon>Oscillospiraceae incertae sedis</taxon>
        <taxon>Candidatus Scybalenecus</taxon>
    </lineage>
</organism>
<dbReference type="Pfam" id="PF14907">
    <property type="entry name" value="NTP_transf_5"/>
    <property type="match status" value="1"/>
</dbReference>
<dbReference type="AlphaFoldDB" id="A0A9D1MTR3"/>
<proteinExistence type="predicted"/>
<sequence>MTNGEKQFVTLLGTFLRGEQAKIKDPDWPSVLKLGLSHNVAGIAAAQILLLPPQLRPQGSTMSKFTQLLGKTLQKHEMMRITAQRAEEALCAAGIRHAYVKGEQIGRFYPQPELRTSADTDIAIEPEQFSAAVAALEQAGFRRATLNADVAAFFDGAQEVELHKGLGEDFEHVHRFEEVCTSENGITFFPKPVFHLVYVVKHLIRHFENGGAGIKMFMDIDVLLTHLTPEEAASAYELLQKEGQSGTADFLFYLCKKWFSTPVEVKKNVNFDRIYAHAEKIVLGGGAFGFENGGAGKIYLKNSIGDDGRISPATRLKALLTLLFPSAVYLRKQYPYAKCALLLPLAWLHRLLSAVFKRRAHSTQTIHEIMQEDETPRLYAKVSNELKKINKKK</sequence>
<evidence type="ECO:0000313" key="1">
    <source>
        <dbReference type="EMBL" id="HIU68842.1"/>
    </source>
</evidence>
<gene>
    <name evidence="1" type="ORF">IAD23_02645</name>
</gene>
<protein>
    <submittedName>
        <fullName evidence="1">Nucleotidyltransferase family protein</fullName>
    </submittedName>
</protein>
<comment type="caution">
    <text evidence="1">The sequence shown here is derived from an EMBL/GenBank/DDBJ whole genome shotgun (WGS) entry which is preliminary data.</text>
</comment>